<dbReference type="EMBL" id="OIVN01000641">
    <property type="protein sequence ID" value="SPC83371.1"/>
    <property type="molecule type" value="Genomic_DNA"/>
</dbReference>
<dbReference type="Pfam" id="PF01535">
    <property type="entry name" value="PPR"/>
    <property type="match status" value="1"/>
</dbReference>
<evidence type="ECO:0000313" key="4">
    <source>
        <dbReference type="EMBL" id="SPC83371.1"/>
    </source>
</evidence>
<dbReference type="FunFam" id="1.25.40.10:FF:000090">
    <property type="entry name" value="Pentatricopeptide repeat-containing protein, chloroplastic"/>
    <property type="match status" value="1"/>
</dbReference>
<dbReference type="PANTHER" id="PTHR47926:SF453">
    <property type="entry name" value="PENTATRICOPEPTIDE REPEAT (PPR) SUPERFAMILY PROTEIN"/>
    <property type="match status" value="1"/>
</dbReference>
<feature type="repeat" description="PPR" evidence="2">
    <location>
        <begin position="388"/>
        <end position="418"/>
    </location>
</feature>
<dbReference type="NCBIfam" id="TIGR00756">
    <property type="entry name" value="PPR"/>
    <property type="match status" value="6"/>
</dbReference>
<reference evidence="4" key="1">
    <citation type="submission" date="2018-02" db="EMBL/GenBank/DDBJ databases">
        <authorList>
            <person name="Cohen D.B."/>
            <person name="Kent A.D."/>
        </authorList>
    </citation>
    <scope>NUCLEOTIDE SEQUENCE</scope>
</reference>
<feature type="compositionally biased region" description="Basic and acidic residues" evidence="3">
    <location>
        <begin position="557"/>
        <end position="586"/>
    </location>
</feature>
<gene>
    <name evidence="4" type="ORF">FSB_LOCUS11253</name>
</gene>
<evidence type="ECO:0008006" key="5">
    <source>
        <dbReference type="Google" id="ProtNLM"/>
    </source>
</evidence>
<protein>
    <recommendedName>
        <fullName evidence="5">Pentacotripeptide-repeat region of PRORP domain-containing protein</fullName>
    </recommendedName>
</protein>
<keyword evidence="1" id="KW-0677">Repeat</keyword>
<dbReference type="InterPro" id="IPR011990">
    <property type="entry name" value="TPR-like_helical_dom_sf"/>
</dbReference>
<dbReference type="FunFam" id="1.25.40.10:FF:000344">
    <property type="entry name" value="Pentatricopeptide repeat-containing protein"/>
    <property type="match status" value="1"/>
</dbReference>
<dbReference type="PANTHER" id="PTHR47926">
    <property type="entry name" value="PENTATRICOPEPTIDE REPEAT-CONTAINING PROTEIN"/>
    <property type="match status" value="1"/>
</dbReference>
<proteinExistence type="predicted"/>
<feature type="repeat" description="PPR" evidence="2">
    <location>
        <begin position="353"/>
        <end position="387"/>
    </location>
</feature>
<name>A0A2N9F926_FAGSY</name>
<dbReference type="GO" id="GO:0009451">
    <property type="term" value="P:RNA modification"/>
    <property type="evidence" value="ECO:0007669"/>
    <property type="project" value="InterPro"/>
</dbReference>
<dbReference type="PROSITE" id="PS51375">
    <property type="entry name" value="PPR"/>
    <property type="match status" value="6"/>
</dbReference>
<feature type="repeat" description="PPR" evidence="2">
    <location>
        <begin position="182"/>
        <end position="216"/>
    </location>
</feature>
<feature type="region of interest" description="Disordered" evidence="3">
    <location>
        <begin position="555"/>
        <end position="586"/>
    </location>
</feature>
<dbReference type="GO" id="GO:0003723">
    <property type="term" value="F:RNA binding"/>
    <property type="evidence" value="ECO:0007669"/>
    <property type="project" value="InterPro"/>
</dbReference>
<dbReference type="Pfam" id="PF13041">
    <property type="entry name" value="PPR_2"/>
    <property type="match status" value="4"/>
</dbReference>
<feature type="repeat" description="PPR" evidence="2">
    <location>
        <begin position="252"/>
        <end position="286"/>
    </location>
</feature>
<organism evidence="4">
    <name type="scientific">Fagus sylvatica</name>
    <name type="common">Beechnut</name>
    <dbReference type="NCBI Taxonomy" id="28930"/>
    <lineage>
        <taxon>Eukaryota</taxon>
        <taxon>Viridiplantae</taxon>
        <taxon>Streptophyta</taxon>
        <taxon>Embryophyta</taxon>
        <taxon>Tracheophyta</taxon>
        <taxon>Spermatophyta</taxon>
        <taxon>Magnoliopsida</taxon>
        <taxon>eudicotyledons</taxon>
        <taxon>Gunneridae</taxon>
        <taxon>Pentapetalae</taxon>
        <taxon>rosids</taxon>
        <taxon>fabids</taxon>
        <taxon>Fagales</taxon>
        <taxon>Fagaceae</taxon>
        <taxon>Fagus</taxon>
    </lineage>
</organism>
<accession>A0A2N9F926</accession>
<evidence type="ECO:0000256" key="2">
    <source>
        <dbReference type="PROSITE-ProRule" id="PRU00708"/>
    </source>
</evidence>
<evidence type="ECO:0000256" key="3">
    <source>
        <dbReference type="SAM" id="MobiDB-lite"/>
    </source>
</evidence>
<evidence type="ECO:0000256" key="1">
    <source>
        <dbReference type="ARBA" id="ARBA00022737"/>
    </source>
</evidence>
<dbReference type="InterPro" id="IPR002885">
    <property type="entry name" value="PPR_rpt"/>
</dbReference>
<sequence>MKTMPFSFKAFKLSQDWFATCLHKCLKEKALRPGKQVHATLFTSGIDINVWSLNSKLVGMYASCGDVRSARLVFDKIQNPNVFAMNWMVLACTFNGYYEEAIGYFCLMQKLGNVGNEFTFSILLKTCVGLMDVKKGKEVHALGKKVGFEDEVSVSNALIDMYCKCGEVCYAQRVFDRMVKRDVATWTSMICGYCNIGKTGQALVLFERMKLEGLEPNDFTWNAMIAGYARGGDSIGAFALFSRMTREGLVPDMVTWNAMISGFVQSQQAGEAFKLFRDMLVSGIKPNHVTLTGLLPACGLTGSIQRGREIHGLMYRMGLGINIFIASAIIDMYSKCGSVKNAQNVFDRIPVKNIASWNAMIGCYGKHGMVELSIQLFERMQEEGMQANEVTFICILSACSHNGLVEEGLKIFRSMKESYGIEVGKEHYACVVDLLCRSGRMLEAYELVKEMPIEVPDSIVGAFFNGCKIHGRKDLAKMMAQDILNMELKKPGGYVTLSNIYAADGDWEEVENVRKMMKESNNHKKPGYSWLEKMNLLERKEKVMKVRKGKVMKVRKEKVMKVRKESESERESEGKERESVKVRKRK</sequence>
<dbReference type="InterPro" id="IPR046960">
    <property type="entry name" value="PPR_At4g14850-like_plant"/>
</dbReference>
<feature type="repeat" description="PPR" evidence="2">
    <location>
        <begin position="151"/>
        <end position="181"/>
    </location>
</feature>
<feature type="repeat" description="PPR" evidence="2">
    <location>
        <begin position="217"/>
        <end position="251"/>
    </location>
</feature>
<dbReference type="Pfam" id="PF20431">
    <property type="entry name" value="E_motif"/>
    <property type="match status" value="1"/>
</dbReference>
<dbReference type="AlphaFoldDB" id="A0A2N9F926"/>
<dbReference type="Gene3D" id="1.25.40.10">
    <property type="entry name" value="Tetratricopeptide repeat domain"/>
    <property type="match status" value="4"/>
</dbReference>
<dbReference type="InterPro" id="IPR046848">
    <property type="entry name" value="E_motif"/>
</dbReference>